<dbReference type="Pfam" id="PF13472">
    <property type="entry name" value="Lipase_GDSL_2"/>
    <property type="match status" value="1"/>
</dbReference>
<reference evidence="3" key="1">
    <citation type="journal article" date="2014" name="Int. J. Syst. Evol. Microbiol.">
        <title>Complete genome sequence of Corynebacterium casei LMG S-19264T (=DSM 44701T), isolated from a smear-ripened cheese.</title>
        <authorList>
            <consortium name="US DOE Joint Genome Institute (JGI-PGF)"/>
            <person name="Walter F."/>
            <person name="Albersmeier A."/>
            <person name="Kalinowski J."/>
            <person name="Ruckert C."/>
        </authorList>
    </citation>
    <scope>NUCLEOTIDE SEQUENCE</scope>
    <source>
        <strain evidence="3">CGMCC 1.12153</strain>
    </source>
</reference>
<dbReference type="PANTHER" id="PTHR30383:SF27">
    <property type="entry name" value="SPORE GERMINATION LIPASE LIPC"/>
    <property type="match status" value="1"/>
</dbReference>
<dbReference type="InterPro" id="IPR013830">
    <property type="entry name" value="SGNH_hydro"/>
</dbReference>
<dbReference type="SUPFAM" id="SSF52266">
    <property type="entry name" value="SGNH hydrolase"/>
    <property type="match status" value="1"/>
</dbReference>
<feature type="domain" description="SGNH hydrolase-type esterase" evidence="2">
    <location>
        <begin position="38"/>
        <end position="224"/>
    </location>
</feature>
<dbReference type="InterPro" id="IPR036514">
    <property type="entry name" value="SGNH_hydro_sf"/>
</dbReference>
<comment type="caution">
    <text evidence="3">The sequence shown here is derived from an EMBL/GenBank/DDBJ whole genome shotgun (WGS) entry which is preliminary data.</text>
</comment>
<evidence type="ECO:0000313" key="4">
    <source>
        <dbReference type="Proteomes" id="UP000660110"/>
    </source>
</evidence>
<dbReference type="Gene3D" id="3.40.50.1110">
    <property type="entry name" value="SGNH hydrolase"/>
    <property type="match status" value="1"/>
</dbReference>
<dbReference type="Proteomes" id="UP000660110">
    <property type="component" value="Unassembled WGS sequence"/>
</dbReference>
<name>A0A917B4K5_HALAA</name>
<evidence type="ECO:0000259" key="2">
    <source>
        <dbReference type="Pfam" id="PF13472"/>
    </source>
</evidence>
<dbReference type="RefSeq" id="WP_188377008.1">
    <property type="nucleotide sequence ID" value="NZ_BMEL01000002.1"/>
</dbReference>
<dbReference type="GO" id="GO:0004622">
    <property type="term" value="F:phosphatidylcholine lysophospholipase activity"/>
    <property type="evidence" value="ECO:0007669"/>
    <property type="project" value="TreeGrafter"/>
</dbReference>
<accession>A0A917B4K5</accession>
<evidence type="ECO:0000313" key="3">
    <source>
        <dbReference type="EMBL" id="GGF18303.1"/>
    </source>
</evidence>
<gene>
    <name evidence="3" type="ORF">GCM10010954_16320</name>
</gene>
<reference evidence="3" key="2">
    <citation type="submission" date="2020-09" db="EMBL/GenBank/DDBJ databases">
        <authorList>
            <person name="Sun Q."/>
            <person name="Zhou Y."/>
        </authorList>
    </citation>
    <scope>NUCLEOTIDE SEQUENCE</scope>
    <source>
        <strain evidence="3">CGMCC 1.12153</strain>
    </source>
</reference>
<evidence type="ECO:0000256" key="1">
    <source>
        <dbReference type="SAM" id="SignalP"/>
    </source>
</evidence>
<dbReference type="PANTHER" id="PTHR30383">
    <property type="entry name" value="THIOESTERASE 1/PROTEASE 1/LYSOPHOSPHOLIPASE L1"/>
    <property type="match status" value="1"/>
</dbReference>
<sequence>MKMMKKFTVIVLVFTLFASMPLTAFAKGPVKKEVDYVALGDSLAAGVTPFRGLGEGYPDYLVERMEQSQYTVDDANFAFPGHNSDQLLSVLNRDDVQDEIKEAEYVTINIGANDLLKALNNPSEIQTTFVNLAANLQTTLQTIDELNPGADVYLMGYYNPFPYSSEEQQAALLPLLHQLNNLIENTAYNNGDTYVPTEKIIAKDYEAYLPNPSNIHLSEAGYQAVAKEFWKKLDKSKN</sequence>
<proteinExistence type="predicted"/>
<dbReference type="EMBL" id="BMEL01000002">
    <property type="protein sequence ID" value="GGF18303.1"/>
    <property type="molecule type" value="Genomic_DNA"/>
</dbReference>
<keyword evidence="4" id="KW-1185">Reference proteome</keyword>
<dbReference type="AlphaFoldDB" id="A0A917B4K5"/>
<keyword evidence="1" id="KW-0732">Signal</keyword>
<organism evidence="3 4">
    <name type="scientific">Halobacillus andaensis</name>
    <dbReference type="NCBI Taxonomy" id="1176239"/>
    <lineage>
        <taxon>Bacteria</taxon>
        <taxon>Bacillati</taxon>
        <taxon>Bacillota</taxon>
        <taxon>Bacilli</taxon>
        <taxon>Bacillales</taxon>
        <taxon>Bacillaceae</taxon>
        <taxon>Halobacillus</taxon>
    </lineage>
</organism>
<feature type="signal peptide" evidence="1">
    <location>
        <begin position="1"/>
        <end position="26"/>
    </location>
</feature>
<dbReference type="InterPro" id="IPR051532">
    <property type="entry name" value="Ester_Hydrolysis_Enzymes"/>
</dbReference>
<protein>
    <submittedName>
        <fullName evidence="3">Lipase/acylhydrolase</fullName>
    </submittedName>
</protein>
<feature type="chain" id="PRO_5037985115" evidence="1">
    <location>
        <begin position="27"/>
        <end position="238"/>
    </location>
</feature>